<dbReference type="EMBL" id="CADCTM010000619">
    <property type="protein sequence ID" value="CAA9282201.1"/>
    <property type="molecule type" value="Genomic_DNA"/>
</dbReference>
<reference evidence="1" key="1">
    <citation type="submission" date="2020-02" db="EMBL/GenBank/DDBJ databases">
        <authorList>
            <person name="Meier V. D."/>
        </authorList>
    </citation>
    <scope>NUCLEOTIDE SEQUENCE</scope>
    <source>
        <strain evidence="1">AVDCRST_MAG92</strain>
    </source>
</reference>
<protein>
    <submittedName>
        <fullName evidence="1">Uncharacterized protein</fullName>
    </submittedName>
</protein>
<proteinExistence type="predicted"/>
<name>A0A6J4JM30_9CYAN</name>
<organism evidence="1">
    <name type="scientific">uncultured Coleofasciculus sp</name>
    <dbReference type="NCBI Taxonomy" id="1267456"/>
    <lineage>
        <taxon>Bacteria</taxon>
        <taxon>Bacillati</taxon>
        <taxon>Cyanobacteriota</taxon>
        <taxon>Cyanophyceae</taxon>
        <taxon>Coleofasciculales</taxon>
        <taxon>Coleofasciculaceae</taxon>
        <taxon>Coleofasciculus</taxon>
        <taxon>environmental samples</taxon>
    </lineage>
</organism>
<sequence>MKIHWKTALVKTIVWIAAEIVLNFLGVDTLADYSEFLHDQEVAALSHLNQPAIVMPGLFE</sequence>
<evidence type="ECO:0000313" key="1">
    <source>
        <dbReference type="EMBL" id="CAA9282201.1"/>
    </source>
</evidence>
<accession>A0A6J4JM30</accession>
<dbReference type="AlphaFoldDB" id="A0A6J4JM30"/>
<gene>
    <name evidence="1" type="ORF">AVDCRST_MAG92-3689</name>
</gene>